<sequence>MVDTSASAQNPVTGPGETVITDGVVAKVVGIAANQVPGVHALGGSAARALGAIREAFSGADLSPGVSVDVADGRVSATISIVVEYPHELRKVADDVRAAVATAIETIVGMQVGPVDVTVKDVHLAADDSSDDSDADDSNADDSNDDDSNADASSADDTRSANHDSTE</sequence>
<evidence type="ECO:0000313" key="3">
    <source>
        <dbReference type="EMBL" id="TFC41800.1"/>
    </source>
</evidence>
<dbReference type="EMBL" id="SOFY01000084">
    <property type="protein sequence ID" value="TFC41800.1"/>
    <property type="molecule type" value="Genomic_DNA"/>
</dbReference>
<feature type="region of interest" description="Disordered" evidence="2">
    <location>
        <begin position="124"/>
        <end position="167"/>
    </location>
</feature>
<comment type="caution">
    <text evidence="3">The sequence shown here is derived from an EMBL/GenBank/DDBJ whole genome shotgun (WGS) entry which is preliminary data.</text>
</comment>
<dbReference type="Pfam" id="PF03780">
    <property type="entry name" value="Asp23"/>
    <property type="match status" value="1"/>
</dbReference>
<accession>A0AAQ2C3L6</accession>
<dbReference type="Proteomes" id="UP000297403">
    <property type="component" value="Unassembled WGS sequence"/>
</dbReference>
<comment type="similarity">
    <text evidence="1">Belongs to the asp23 family.</text>
</comment>
<dbReference type="PANTHER" id="PTHR34297">
    <property type="entry name" value="HYPOTHETICAL CYTOSOLIC PROTEIN-RELATED"/>
    <property type="match status" value="1"/>
</dbReference>
<feature type="compositionally biased region" description="Acidic residues" evidence="2">
    <location>
        <begin position="128"/>
        <end position="149"/>
    </location>
</feature>
<dbReference type="InterPro" id="IPR005531">
    <property type="entry name" value="Asp23"/>
</dbReference>
<dbReference type="PANTHER" id="PTHR34297:SF3">
    <property type="entry name" value="ALKALINE SHOCK PROTEIN 23"/>
    <property type="match status" value="1"/>
</dbReference>
<evidence type="ECO:0000256" key="1">
    <source>
        <dbReference type="ARBA" id="ARBA00005721"/>
    </source>
</evidence>
<gene>
    <name evidence="3" type="ORF">E3O49_15580</name>
</gene>
<keyword evidence="4" id="KW-1185">Reference proteome</keyword>
<name>A0AAQ2C3L6_9MICO</name>
<reference evidence="3 4" key="1">
    <citation type="submission" date="2019-03" db="EMBL/GenBank/DDBJ databases">
        <title>Genomics of glacier-inhabiting Cryobacterium strains.</title>
        <authorList>
            <person name="Liu Q."/>
            <person name="Xin Y.-H."/>
        </authorList>
    </citation>
    <scope>NUCLEOTIDE SEQUENCE [LARGE SCALE GENOMIC DNA]</scope>
    <source>
        <strain evidence="4">TMT1-22</strain>
    </source>
</reference>
<evidence type="ECO:0000256" key="2">
    <source>
        <dbReference type="SAM" id="MobiDB-lite"/>
    </source>
</evidence>
<organism evidence="3 4">
    <name type="scientific">Cryobacterium shii</name>
    <dbReference type="NCBI Taxonomy" id="1259235"/>
    <lineage>
        <taxon>Bacteria</taxon>
        <taxon>Bacillati</taxon>
        <taxon>Actinomycetota</taxon>
        <taxon>Actinomycetes</taxon>
        <taxon>Micrococcales</taxon>
        <taxon>Microbacteriaceae</taxon>
        <taxon>Cryobacterium</taxon>
    </lineage>
</organism>
<feature type="compositionally biased region" description="Basic and acidic residues" evidence="2">
    <location>
        <begin position="156"/>
        <end position="167"/>
    </location>
</feature>
<protein>
    <submittedName>
        <fullName evidence="3">Asp23/Gls24 family envelope stress response protein</fullName>
    </submittedName>
</protein>
<evidence type="ECO:0000313" key="4">
    <source>
        <dbReference type="Proteomes" id="UP000297403"/>
    </source>
</evidence>
<dbReference type="AlphaFoldDB" id="A0AAQ2C3L6"/>
<proteinExistence type="inferred from homology"/>